<sequence length="394" mass="42528">MTSTTLQSVTAGSGNRSPKTVTITNPEDAARVLRDPRFSTAARAQGLFEKTPNGWTAYPYLSAFTKARLGLLDGEDHDQLRRTLAPVFSAVCINKLRPRIAAVVLQRLKHLQKRCAFDGLQDLAIPVSANLLCDLLNIPSDAWPRIEACIEDQSRFYIGDVGFETNEAVARKAETSASDFAAEFSTWGRGPIEDGRGALLRELQALGRYQSDRNQIELAGVCLNVITAGHWPMISAITAVLHVLLSSPDCQALQAAERISDPNLIDEALRCATPARTVGRIATCAARLGSEPIAAGDLTIVSLAALNADPVRFPNPDLLNPTRRHINHASFGLGMHYCLGARLARVILQEVIAGLCDLHPYLSLAADAQELPTTGGLCLVSRLPLVSERGTHGE</sequence>
<keyword evidence="2" id="KW-0408">Iron</keyword>
<dbReference type="EC" id="1.14.-.-" evidence="4"/>
<proteinExistence type="inferred from homology"/>
<keyword evidence="2 4" id="KW-0560">Oxidoreductase</keyword>
<dbReference type="Pfam" id="PF00067">
    <property type="entry name" value="p450"/>
    <property type="match status" value="1"/>
</dbReference>
<dbReference type="GO" id="GO:0020037">
    <property type="term" value="F:heme binding"/>
    <property type="evidence" value="ECO:0007669"/>
    <property type="project" value="InterPro"/>
</dbReference>
<evidence type="ECO:0000256" key="2">
    <source>
        <dbReference type="RuleBase" id="RU000461"/>
    </source>
</evidence>
<evidence type="ECO:0000313" key="4">
    <source>
        <dbReference type="EMBL" id="SLN72222.1"/>
    </source>
</evidence>
<keyword evidence="2" id="KW-0479">Metal-binding</keyword>
<dbReference type="PANTHER" id="PTHR46696:SF1">
    <property type="entry name" value="CYTOCHROME P450 YJIB-RELATED"/>
    <property type="match status" value="1"/>
</dbReference>
<dbReference type="InterPro" id="IPR002397">
    <property type="entry name" value="Cyt_P450_B"/>
</dbReference>
<evidence type="ECO:0000256" key="3">
    <source>
        <dbReference type="SAM" id="MobiDB-lite"/>
    </source>
</evidence>
<accession>A0A1Y5TZ52</accession>
<evidence type="ECO:0000313" key="5">
    <source>
        <dbReference type="Proteomes" id="UP000193077"/>
    </source>
</evidence>
<evidence type="ECO:0000256" key="1">
    <source>
        <dbReference type="ARBA" id="ARBA00010617"/>
    </source>
</evidence>
<protein>
    <submittedName>
        <fullName evidence="4">Cytochrome P450 107B1</fullName>
        <ecNumber evidence="4">1.14.-.-</ecNumber>
    </submittedName>
</protein>
<organism evidence="4 5">
    <name type="scientific">Falsiruegeria litorea R37</name>
    <dbReference type="NCBI Taxonomy" id="1200284"/>
    <lineage>
        <taxon>Bacteria</taxon>
        <taxon>Pseudomonadati</taxon>
        <taxon>Pseudomonadota</taxon>
        <taxon>Alphaproteobacteria</taxon>
        <taxon>Rhodobacterales</taxon>
        <taxon>Roseobacteraceae</taxon>
        <taxon>Falsiruegeria</taxon>
    </lineage>
</organism>
<dbReference type="Gene3D" id="1.10.630.10">
    <property type="entry name" value="Cytochrome P450"/>
    <property type="match status" value="1"/>
</dbReference>
<dbReference type="InterPro" id="IPR017972">
    <property type="entry name" value="Cyt_P450_CS"/>
</dbReference>
<dbReference type="GO" id="GO:0005506">
    <property type="term" value="F:iron ion binding"/>
    <property type="evidence" value="ECO:0007669"/>
    <property type="project" value="InterPro"/>
</dbReference>
<feature type="region of interest" description="Disordered" evidence="3">
    <location>
        <begin position="1"/>
        <end position="25"/>
    </location>
</feature>
<name>A0A1Y5TZ52_9RHOB</name>
<keyword evidence="2" id="KW-0503">Monooxygenase</keyword>
<dbReference type="PRINTS" id="PR00359">
    <property type="entry name" value="BP450"/>
</dbReference>
<dbReference type="GO" id="GO:0016705">
    <property type="term" value="F:oxidoreductase activity, acting on paired donors, with incorporation or reduction of molecular oxygen"/>
    <property type="evidence" value="ECO:0007669"/>
    <property type="project" value="InterPro"/>
</dbReference>
<gene>
    <name evidence="4" type="ORF">TRL7639_04293</name>
</gene>
<dbReference type="PROSITE" id="PS00086">
    <property type="entry name" value="CYTOCHROME_P450"/>
    <property type="match status" value="1"/>
</dbReference>
<dbReference type="AlphaFoldDB" id="A0A1Y5TZ52"/>
<dbReference type="GO" id="GO:0004497">
    <property type="term" value="F:monooxygenase activity"/>
    <property type="evidence" value="ECO:0007669"/>
    <property type="project" value="UniProtKB-KW"/>
</dbReference>
<keyword evidence="2" id="KW-0349">Heme</keyword>
<dbReference type="SUPFAM" id="SSF48264">
    <property type="entry name" value="Cytochrome P450"/>
    <property type="match status" value="1"/>
</dbReference>
<dbReference type="Proteomes" id="UP000193077">
    <property type="component" value="Unassembled WGS sequence"/>
</dbReference>
<dbReference type="OrthoDB" id="9801155at2"/>
<dbReference type="EMBL" id="FWFO01000007">
    <property type="protein sequence ID" value="SLN72222.1"/>
    <property type="molecule type" value="Genomic_DNA"/>
</dbReference>
<keyword evidence="5" id="KW-1185">Reference proteome</keyword>
<reference evidence="4 5" key="1">
    <citation type="submission" date="2017-03" db="EMBL/GenBank/DDBJ databases">
        <authorList>
            <person name="Afonso C.L."/>
            <person name="Miller P.J."/>
            <person name="Scott M.A."/>
            <person name="Spackman E."/>
            <person name="Goraichik I."/>
            <person name="Dimitrov K.M."/>
            <person name="Suarez D.L."/>
            <person name="Swayne D.E."/>
        </authorList>
    </citation>
    <scope>NUCLEOTIDE SEQUENCE [LARGE SCALE GENOMIC DNA]</scope>
    <source>
        <strain evidence="4 5">CECT 7639</strain>
    </source>
</reference>
<dbReference type="PANTHER" id="PTHR46696">
    <property type="entry name" value="P450, PUTATIVE (EUROFUNG)-RELATED"/>
    <property type="match status" value="1"/>
</dbReference>
<dbReference type="InterPro" id="IPR036396">
    <property type="entry name" value="Cyt_P450_sf"/>
</dbReference>
<comment type="similarity">
    <text evidence="1 2">Belongs to the cytochrome P450 family.</text>
</comment>
<dbReference type="InterPro" id="IPR001128">
    <property type="entry name" value="Cyt_P450"/>
</dbReference>